<organism evidence="2 3">
    <name type="scientific">Conchiformibius steedae</name>
    <dbReference type="NCBI Taxonomy" id="153493"/>
    <lineage>
        <taxon>Bacteria</taxon>
        <taxon>Pseudomonadati</taxon>
        <taxon>Pseudomonadota</taxon>
        <taxon>Betaproteobacteria</taxon>
        <taxon>Neisseriales</taxon>
        <taxon>Neisseriaceae</taxon>
        <taxon>Conchiformibius</taxon>
    </lineage>
</organism>
<dbReference type="Proteomes" id="UP000269923">
    <property type="component" value="Unassembled WGS sequence"/>
</dbReference>
<feature type="non-terminal residue" evidence="2">
    <location>
        <position position="124"/>
    </location>
</feature>
<name>A0A3P2A6N3_9NEIS</name>
<dbReference type="OrthoDB" id="8617027at2"/>
<keyword evidence="3" id="KW-1185">Reference proteome</keyword>
<dbReference type="AlphaFoldDB" id="A0A3P2A6N3"/>
<protein>
    <submittedName>
        <fullName evidence="2">Uncharacterized protein</fullName>
    </submittedName>
</protein>
<accession>A0A3P2A6N3</accession>
<evidence type="ECO:0000256" key="1">
    <source>
        <dbReference type="SAM" id="MobiDB-lite"/>
    </source>
</evidence>
<evidence type="ECO:0000313" key="3">
    <source>
        <dbReference type="Proteomes" id="UP000269923"/>
    </source>
</evidence>
<dbReference type="EMBL" id="RQYC01000019">
    <property type="protein sequence ID" value="RRD89303.1"/>
    <property type="molecule type" value="Genomic_DNA"/>
</dbReference>
<dbReference type="RefSeq" id="WP_148091347.1">
    <property type="nucleotide sequence ID" value="NZ_RQYC01000019.1"/>
</dbReference>
<sequence length="124" mass="14624">MKTIKLLYIVTFSMFLFSCTEKQENKAQHPEPAPAPVVHHEKKQNNEQMQDVYSQYMRTNRVDWVTFDSDKIRKTLGKPTIPDGIDGKLYIEKIEARYQRTLDTFTSKEEVLNHYNSVFQGKFC</sequence>
<evidence type="ECO:0000313" key="2">
    <source>
        <dbReference type="EMBL" id="RRD89303.1"/>
    </source>
</evidence>
<feature type="region of interest" description="Disordered" evidence="1">
    <location>
        <begin position="23"/>
        <end position="44"/>
    </location>
</feature>
<reference evidence="2 3" key="1">
    <citation type="submission" date="2018-11" db="EMBL/GenBank/DDBJ databases">
        <title>Genomes From Bacteria Associated with the Canine Oral Cavity: a Test Case for Automated Genome-Based Taxonomic Assignment.</title>
        <authorList>
            <person name="Coil D.A."/>
            <person name="Jospin G."/>
            <person name="Darling A.E."/>
            <person name="Wallis C."/>
            <person name="Davis I.J."/>
            <person name="Harris S."/>
            <person name="Eisen J.A."/>
            <person name="Holcombe L.J."/>
            <person name="O'Flynn C."/>
        </authorList>
    </citation>
    <scope>NUCLEOTIDE SEQUENCE [LARGE SCALE GENOMIC DNA]</scope>
    <source>
        <strain evidence="2 3">COT-280</strain>
    </source>
</reference>
<proteinExistence type="predicted"/>
<dbReference type="PROSITE" id="PS51257">
    <property type="entry name" value="PROKAR_LIPOPROTEIN"/>
    <property type="match status" value="1"/>
</dbReference>
<gene>
    <name evidence="2" type="ORF">EII21_09390</name>
</gene>
<comment type="caution">
    <text evidence="2">The sequence shown here is derived from an EMBL/GenBank/DDBJ whole genome shotgun (WGS) entry which is preliminary data.</text>
</comment>